<proteinExistence type="predicted"/>
<gene>
    <name evidence="1" type="ORF">SAMN02745216_01675</name>
</gene>
<keyword evidence="2" id="KW-1185">Reference proteome</keyword>
<sequence>MVKKIIAAAAALIIYGFQPPSGCKELNYSQIVQYAFTLRA</sequence>
<organism evidence="1 2">
    <name type="scientific">Desulfatibacillum alkenivorans DSM 16219</name>
    <dbReference type="NCBI Taxonomy" id="1121393"/>
    <lineage>
        <taxon>Bacteria</taxon>
        <taxon>Pseudomonadati</taxon>
        <taxon>Thermodesulfobacteriota</taxon>
        <taxon>Desulfobacteria</taxon>
        <taxon>Desulfobacterales</taxon>
        <taxon>Desulfatibacillaceae</taxon>
        <taxon>Desulfatibacillum</taxon>
    </lineage>
</organism>
<evidence type="ECO:0000313" key="2">
    <source>
        <dbReference type="Proteomes" id="UP000183994"/>
    </source>
</evidence>
<dbReference type="Proteomes" id="UP000183994">
    <property type="component" value="Unassembled WGS sequence"/>
</dbReference>
<name>A0A1M6JAF4_9BACT</name>
<evidence type="ECO:0000313" key="1">
    <source>
        <dbReference type="EMBL" id="SHJ43654.1"/>
    </source>
</evidence>
<dbReference type="EMBL" id="FQZU01000007">
    <property type="protein sequence ID" value="SHJ43654.1"/>
    <property type="molecule type" value="Genomic_DNA"/>
</dbReference>
<accession>A0A1M6JAF4</accession>
<dbReference type="AlphaFoldDB" id="A0A1M6JAF4"/>
<dbReference type="STRING" id="1121393.SAMN02745216_01675"/>
<protein>
    <submittedName>
        <fullName evidence="1">Uncharacterized protein</fullName>
    </submittedName>
</protein>
<reference evidence="2" key="1">
    <citation type="submission" date="2016-11" db="EMBL/GenBank/DDBJ databases">
        <authorList>
            <person name="Varghese N."/>
            <person name="Submissions S."/>
        </authorList>
    </citation>
    <scope>NUCLEOTIDE SEQUENCE [LARGE SCALE GENOMIC DNA]</scope>
    <source>
        <strain evidence="2">DSM 16219</strain>
    </source>
</reference>